<gene>
    <name evidence="1" type="ORF">RRG08_065932</name>
</gene>
<dbReference type="EMBL" id="JAWDGP010004033">
    <property type="protein sequence ID" value="KAK3768638.1"/>
    <property type="molecule type" value="Genomic_DNA"/>
</dbReference>
<name>A0AAE0ZFS2_9GAST</name>
<organism evidence="1 2">
    <name type="scientific">Elysia crispata</name>
    <name type="common">lettuce slug</name>
    <dbReference type="NCBI Taxonomy" id="231223"/>
    <lineage>
        <taxon>Eukaryota</taxon>
        <taxon>Metazoa</taxon>
        <taxon>Spiralia</taxon>
        <taxon>Lophotrochozoa</taxon>
        <taxon>Mollusca</taxon>
        <taxon>Gastropoda</taxon>
        <taxon>Heterobranchia</taxon>
        <taxon>Euthyneura</taxon>
        <taxon>Panpulmonata</taxon>
        <taxon>Sacoglossa</taxon>
        <taxon>Placobranchoidea</taxon>
        <taxon>Plakobranchidae</taxon>
        <taxon>Elysia</taxon>
    </lineage>
</organism>
<evidence type="ECO:0000313" key="2">
    <source>
        <dbReference type="Proteomes" id="UP001283361"/>
    </source>
</evidence>
<keyword evidence="2" id="KW-1185">Reference proteome</keyword>
<evidence type="ECO:0000313" key="1">
    <source>
        <dbReference type="EMBL" id="KAK3768638.1"/>
    </source>
</evidence>
<accession>A0AAE0ZFS2</accession>
<proteinExistence type="predicted"/>
<dbReference type="AlphaFoldDB" id="A0AAE0ZFS2"/>
<reference evidence="1" key="1">
    <citation type="journal article" date="2023" name="G3 (Bethesda)">
        <title>A reference genome for the long-term kleptoplast-retaining sea slug Elysia crispata morphotype clarki.</title>
        <authorList>
            <person name="Eastman K.E."/>
            <person name="Pendleton A.L."/>
            <person name="Shaikh M.A."/>
            <person name="Suttiyut T."/>
            <person name="Ogas R."/>
            <person name="Tomko P."/>
            <person name="Gavelis G."/>
            <person name="Widhalm J.R."/>
            <person name="Wisecaver J.H."/>
        </authorList>
    </citation>
    <scope>NUCLEOTIDE SEQUENCE</scope>
    <source>
        <strain evidence="1">ECLA1</strain>
    </source>
</reference>
<protein>
    <submittedName>
        <fullName evidence="1">Uncharacterized protein</fullName>
    </submittedName>
</protein>
<dbReference type="Proteomes" id="UP001283361">
    <property type="component" value="Unassembled WGS sequence"/>
</dbReference>
<sequence length="187" mass="20776">MRHDHAKNRCWFASQHNLRVTSSFRDISCISSSSRSLSPATVIPGRSCSKAFIYREPSYRPRRAVRLPLTAPQVILKPNMPPPPSLEPSVCIRLPTMKFPQIGLLQGLSGRETFAVSKHTHACYPCLSVNLDKIMATGDKLESAILTQSSRGVLLHHRMDLVDVKLPSAFSNLCLPVSSQRSLVRAM</sequence>
<comment type="caution">
    <text evidence="1">The sequence shown here is derived from an EMBL/GenBank/DDBJ whole genome shotgun (WGS) entry which is preliminary data.</text>
</comment>